<dbReference type="PRINTS" id="PR00248">
    <property type="entry name" value="GPCRMGR"/>
</dbReference>
<evidence type="ECO:0000256" key="3">
    <source>
        <dbReference type="ARBA" id="ARBA00022989"/>
    </source>
</evidence>
<accession>A0A448XPQ6</accession>
<evidence type="ECO:0000259" key="7">
    <source>
        <dbReference type="Pfam" id="PF01094"/>
    </source>
</evidence>
<keyword evidence="5" id="KW-0675">Receptor</keyword>
<dbReference type="SUPFAM" id="SSF53822">
    <property type="entry name" value="Periplasmic binding protein-like I"/>
    <property type="match status" value="1"/>
</dbReference>
<evidence type="ECO:0000256" key="5">
    <source>
        <dbReference type="ARBA" id="ARBA00023170"/>
    </source>
</evidence>
<keyword evidence="2" id="KW-0812">Transmembrane</keyword>
<keyword evidence="4" id="KW-0472">Membrane</keyword>
<keyword evidence="3" id="KW-1133">Transmembrane helix</keyword>
<keyword evidence="9" id="KW-1185">Reference proteome</keyword>
<evidence type="ECO:0000256" key="6">
    <source>
        <dbReference type="ARBA" id="ARBA00023180"/>
    </source>
</evidence>
<dbReference type="GO" id="GO:0004930">
    <property type="term" value="F:G protein-coupled receptor activity"/>
    <property type="evidence" value="ECO:0007669"/>
    <property type="project" value="InterPro"/>
</dbReference>
<feature type="domain" description="Receptor ligand binding region" evidence="7">
    <location>
        <begin position="41"/>
        <end position="103"/>
    </location>
</feature>
<proteinExistence type="predicted"/>
<keyword evidence="6" id="KW-0325">Glycoprotein</keyword>
<dbReference type="Proteomes" id="UP000784294">
    <property type="component" value="Unassembled WGS sequence"/>
</dbReference>
<dbReference type="GO" id="GO:0016020">
    <property type="term" value="C:membrane"/>
    <property type="evidence" value="ECO:0007669"/>
    <property type="project" value="UniProtKB-SubCell"/>
</dbReference>
<reference evidence="8" key="1">
    <citation type="submission" date="2018-11" db="EMBL/GenBank/DDBJ databases">
        <authorList>
            <consortium name="Pathogen Informatics"/>
        </authorList>
    </citation>
    <scope>NUCLEOTIDE SEQUENCE</scope>
</reference>
<comment type="caution">
    <text evidence="8">The sequence shown here is derived from an EMBL/GenBank/DDBJ whole genome shotgun (WGS) entry which is preliminary data.</text>
</comment>
<dbReference type="Pfam" id="PF01094">
    <property type="entry name" value="ANF_receptor"/>
    <property type="match status" value="1"/>
</dbReference>
<organism evidence="8 9">
    <name type="scientific">Protopolystoma xenopodis</name>
    <dbReference type="NCBI Taxonomy" id="117903"/>
    <lineage>
        <taxon>Eukaryota</taxon>
        <taxon>Metazoa</taxon>
        <taxon>Spiralia</taxon>
        <taxon>Lophotrochozoa</taxon>
        <taxon>Platyhelminthes</taxon>
        <taxon>Monogenea</taxon>
        <taxon>Polyopisthocotylea</taxon>
        <taxon>Polystomatidea</taxon>
        <taxon>Polystomatidae</taxon>
        <taxon>Protopolystoma</taxon>
    </lineage>
</organism>
<dbReference type="InterPro" id="IPR001828">
    <property type="entry name" value="ANF_lig-bd_rcpt"/>
</dbReference>
<evidence type="ECO:0000313" key="8">
    <source>
        <dbReference type="EMBL" id="VEL41811.1"/>
    </source>
</evidence>
<comment type="subcellular location">
    <subcellularLocation>
        <location evidence="1">Membrane</location>
        <topology evidence="1">Multi-pass membrane protein</topology>
    </subcellularLocation>
</comment>
<protein>
    <recommendedName>
        <fullName evidence="7">Receptor ligand binding region domain-containing protein</fullName>
    </recommendedName>
</protein>
<evidence type="ECO:0000256" key="2">
    <source>
        <dbReference type="ARBA" id="ARBA00022692"/>
    </source>
</evidence>
<dbReference type="AlphaFoldDB" id="A0A448XPQ6"/>
<dbReference type="InterPro" id="IPR028082">
    <property type="entry name" value="Peripla_BP_I"/>
</dbReference>
<name>A0A448XPQ6_9PLAT</name>
<evidence type="ECO:0000256" key="1">
    <source>
        <dbReference type="ARBA" id="ARBA00004141"/>
    </source>
</evidence>
<gene>
    <name evidence="8" type="ORF">PXEA_LOCUS35251</name>
</gene>
<dbReference type="EMBL" id="CAAALY010271164">
    <property type="protein sequence ID" value="VEL41811.1"/>
    <property type="molecule type" value="Genomic_DNA"/>
</dbReference>
<dbReference type="OrthoDB" id="5984008at2759"/>
<sequence>MVQKDVQDDKYFSECIESGLITCPQQYPKAENTTFEKWYRLIGVIGASESEVTSTVANFLKVFTVPQITPLAGAPDLGSKTVNDNLLRTSPSDKDTIEALMHFLM</sequence>
<evidence type="ECO:0000256" key="4">
    <source>
        <dbReference type="ARBA" id="ARBA00023136"/>
    </source>
</evidence>
<dbReference type="InterPro" id="IPR000337">
    <property type="entry name" value="GPCR_3"/>
</dbReference>
<dbReference type="Gene3D" id="3.40.50.2300">
    <property type="match status" value="2"/>
</dbReference>
<evidence type="ECO:0000313" key="9">
    <source>
        <dbReference type="Proteomes" id="UP000784294"/>
    </source>
</evidence>